<dbReference type="InterPro" id="IPR001948">
    <property type="entry name" value="Peptidase_M18"/>
</dbReference>
<dbReference type="AlphaFoldDB" id="W8U7C8"/>
<dbReference type="SUPFAM" id="SSF101821">
    <property type="entry name" value="Aminopeptidase/glucanase lid domain"/>
    <property type="match status" value="1"/>
</dbReference>
<reference evidence="11 12" key="1">
    <citation type="journal article" date="2014" name="Genome Announc.">
        <title>Complete Genome Sequence of Amino Acid-Utilizing Eubacterium acidaminophilum al-2 (DSM 3953).</title>
        <authorList>
            <person name="Poehlein A."/>
            <person name="Andreesen J.R."/>
            <person name="Daniel R."/>
        </authorList>
    </citation>
    <scope>NUCLEOTIDE SEQUENCE [LARGE SCALE GENOMIC DNA]</scope>
    <source>
        <strain evidence="11 12">DSM 3953</strain>
    </source>
</reference>
<protein>
    <recommendedName>
        <fullName evidence="10">M18 family aminopeptidase</fullName>
        <ecNumber evidence="10">3.4.11.-</ecNumber>
    </recommendedName>
</protein>
<evidence type="ECO:0000256" key="5">
    <source>
        <dbReference type="ARBA" id="ARBA00022723"/>
    </source>
</evidence>
<accession>W8U7C8</accession>
<evidence type="ECO:0000256" key="3">
    <source>
        <dbReference type="ARBA" id="ARBA00022438"/>
    </source>
</evidence>
<dbReference type="RefSeq" id="WP_025435774.1">
    <property type="nucleotide sequence ID" value="NZ_CP007452.1"/>
</dbReference>
<keyword evidence="5 9" id="KW-0479">Metal-binding</keyword>
<evidence type="ECO:0000313" key="11">
    <source>
        <dbReference type="EMBL" id="AHM56791.1"/>
    </source>
</evidence>
<evidence type="ECO:0000256" key="2">
    <source>
        <dbReference type="ARBA" id="ARBA00008290"/>
    </source>
</evidence>
<dbReference type="GO" id="GO:0008237">
    <property type="term" value="F:metallopeptidase activity"/>
    <property type="evidence" value="ECO:0007669"/>
    <property type="project" value="UniProtKB-KW"/>
</dbReference>
<dbReference type="GO" id="GO:0006508">
    <property type="term" value="P:proteolysis"/>
    <property type="evidence" value="ECO:0007669"/>
    <property type="project" value="UniProtKB-KW"/>
</dbReference>
<dbReference type="EMBL" id="CP007452">
    <property type="protein sequence ID" value="AHM56791.1"/>
    <property type="molecule type" value="Genomic_DNA"/>
</dbReference>
<dbReference type="GO" id="GO:0008270">
    <property type="term" value="F:zinc ion binding"/>
    <property type="evidence" value="ECO:0007669"/>
    <property type="project" value="InterPro"/>
</dbReference>
<evidence type="ECO:0000256" key="10">
    <source>
        <dbReference type="RuleBase" id="RU004387"/>
    </source>
</evidence>
<keyword evidence="8 9" id="KW-0482">Metalloprotease</keyword>
<dbReference type="NCBIfam" id="NF002600">
    <property type="entry name" value="PRK02256.1"/>
    <property type="match status" value="1"/>
</dbReference>
<dbReference type="SUPFAM" id="SSF53187">
    <property type="entry name" value="Zn-dependent exopeptidases"/>
    <property type="match status" value="1"/>
</dbReference>
<evidence type="ECO:0000256" key="8">
    <source>
        <dbReference type="ARBA" id="ARBA00023049"/>
    </source>
</evidence>
<dbReference type="eggNOG" id="COG1362">
    <property type="taxonomic scope" value="Bacteria"/>
</dbReference>
<proteinExistence type="inferred from homology"/>
<keyword evidence="6 9" id="KW-0378">Hydrolase</keyword>
<comment type="cofactor">
    <cofactor evidence="1 10">
        <name>Zn(2+)</name>
        <dbReference type="ChEBI" id="CHEBI:29105"/>
    </cofactor>
</comment>
<dbReference type="GO" id="GO:0005737">
    <property type="term" value="C:cytoplasm"/>
    <property type="evidence" value="ECO:0007669"/>
    <property type="project" value="UniProtKB-ARBA"/>
</dbReference>
<evidence type="ECO:0000256" key="4">
    <source>
        <dbReference type="ARBA" id="ARBA00022670"/>
    </source>
</evidence>
<dbReference type="PANTHER" id="PTHR28570:SF2">
    <property type="entry name" value="M18 FAMILY AMINOPEPTIDASE 1-RELATED"/>
    <property type="match status" value="1"/>
</dbReference>
<dbReference type="GO" id="GO:0004177">
    <property type="term" value="F:aminopeptidase activity"/>
    <property type="evidence" value="ECO:0007669"/>
    <property type="project" value="UniProtKB-KW"/>
</dbReference>
<dbReference type="Pfam" id="PF02127">
    <property type="entry name" value="Peptidase_M18"/>
    <property type="match status" value="1"/>
</dbReference>
<name>W8U7C8_PEPAC</name>
<gene>
    <name evidence="11" type="primary">apeA</name>
    <name evidence="11" type="ORF">EAL2_c14960</name>
</gene>
<dbReference type="KEGG" id="eac:EAL2_c14960"/>
<dbReference type="PANTHER" id="PTHR28570">
    <property type="entry name" value="ASPARTYL AMINOPEPTIDASE"/>
    <property type="match status" value="1"/>
</dbReference>
<dbReference type="PRINTS" id="PR00932">
    <property type="entry name" value="AMINO1PTASE"/>
</dbReference>
<dbReference type="Gene3D" id="2.30.250.10">
    <property type="entry name" value="Aminopeptidase i, Domain 2"/>
    <property type="match status" value="1"/>
</dbReference>
<dbReference type="OrthoDB" id="89722at2"/>
<evidence type="ECO:0000256" key="7">
    <source>
        <dbReference type="ARBA" id="ARBA00022833"/>
    </source>
</evidence>
<dbReference type="PATRIC" id="fig|1286171.3.peg.1447"/>
<comment type="similarity">
    <text evidence="2 9">Belongs to the peptidase M18 family.</text>
</comment>
<dbReference type="InterPro" id="IPR023358">
    <property type="entry name" value="Peptidase_M18_dom2"/>
</dbReference>
<evidence type="ECO:0000256" key="1">
    <source>
        <dbReference type="ARBA" id="ARBA00001947"/>
    </source>
</evidence>
<keyword evidence="4 9" id="KW-0645">Protease</keyword>
<dbReference type="CDD" id="cd05659">
    <property type="entry name" value="M18_API"/>
    <property type="match status" value="1"/>
</dbReference>
<dbReference type="EC" id="3.4.11.-" evidence="10"/>
<keyword evidence="7 9" id="KW-0862">Zinc</keyword>
<organism evidence="11 12">
    <name type="scientific">Peptoclostridium acidaminophilum DSM 3953</name>
    <dbReference type="NCBI Taxonomy" id="1286171"/>
    <lineage>
        <taxon>Bacteria</taxon>
        <taxon>Bacillati</taxon>
        <taxon>Bacillota</taxon>
        <taxon>Clostridia</taxon>
        <taxon>Peptostreptococcales</taxon>
        <taxon>Peptoclostridiaceae</taxon>
        <taxon>Peptoclostridium</taxon>
    </lineage>
</organism>
<keyword evidence="12" id="KW-1185">Reference proteome</keyword>
<dbReference type="Gene3D" id="3.40.630.10">
    <property type="entry name" value="Zn peptidases"/>
    <property type="match status" value="1"/>
</dbReference>
<dbReference type="Proteomes" id="UP000019591">
    <property type="component" value="Chromosome"/>
</dbReference>
<dbReference type="HOGENOM" id="CLU_590123_0_0_9"/>
<evidence type="ECO:0000256" key="9">
    <source>
        <dbReference type="RuleBase" id="RU004386"/>
    </source>
</evidence>
<dbReference type="FunFam" id="2.30.250.10:FF:000006">
    <property type="entry name" value="Probable M18 family aminopeptidase 1"/>
    <property type="match status" value="1"/>
</dbReference>
<evidence type="ECO:0000313" key="12">
    <source>
        <dbReference type="Proteomes" id="UP000019591"/>
    </source>
</evidence>
<dbReference type="STRING" id="1286171.EAL2_c14960"/>
<keyword evidence="3 9" id="KW-0031">Aminopeptidase</keyword>
<evidence type="ECO:0000256" key="6">
    <source>
        <dbReference type="ARBA" id="ARBA00022801"/>
    </source>
</evidence>
<sequence>MNLRNEYKNAWEMIGDSEKEQVMGYCEGYKKFLDKGKTERSCTDFILQAAARNGFVPFSEVKEIKPGDRIYFENKGKGAALFVIGSDPTENGMNIVGAHIDAPRLDLKPMPLYEDSEVALFKTHYYGGVKKYQWTSLPLSLHGVVVKTDGSKVDIAIGEDESDPVFYISDLLIHLSKDQLSKKASEVITGEGLNVLVGSIPIKDEGDKSSVKLNVLRLLNEKYGITEEDFVSAEIQVVPAGKARDVGFDRSMIAAYGHDDRVCAYAGLSAIMNVKAPVKTAVALFVDKEEIGSVGNTGMESMFFENAVAELIYLEGDYREIKLKRAFANSKAISADVTAGFDPNYPEVMDKTNSAYIGKGLVISKYTGSRGKSGCNDANAEFVALLRRIFKENSVVWQTGELGKVDQGGGGTIAYILANYGAEVIDCGVALFGMHAPYELASKVDAYMASKGYEAFLKEA</sequence>